<evidence type="ECO:0000313" key="2">
    <source>
        <dbReference type="Proteomes" id="UP000017396"/>
    </source>
</evidence>
<reference evidence="1 2" key="1">
    <citation type="journal article" date="2013" name="PLoS ONE">
        <title>Cultivation and Complete Genome Sequencing of Gloeobacter kilaueensis sp. nov., from a Lava Cave in Kilauea Caldera, Hawai'i.</title>
        <authorList>
            <person name="Saw J.H."/>
            <person name="Schatz M."/>
            <person name="Brown M.V."/>
            <person name="Kunkel D.D."/>
            <person name="Foster J.S."/>
            <person name="Shick H."/>
            <person name="Christensen S."/>
            <person name="Hou S."/>
            <person name="Wan X."/>
            <person name="Donachie S.P."/>
        </authorList>
    </citation>
    <scope>NUCLEOTIDE SEQUENCE [LARGE SCALE GENOMIC DNA]</scope>
    <source>
        <strain evidence="2">JS</strain>
    </source>
</reference>
<dbReference type="Proteomes" id="UP000017396">
    <property type="component" value="Chromosome"/>
</dbReference>
<sequence>MQITQIVGQLPPAIGGVGDYCYQLWRHWPDSTGQWTFLVTESAEASQHHWPEVQIQPFGTTETDLLFALEKVDARLVVLQYVGYAFHPGGYPLWLSRALAHWKSLRSDHRLLVMFHELAPDKPIWQRAFWTRRYAQKVVDELLELADGWITSCPGYFLQLAKRSNRGLLVPVGANILPDRPVDFERPWPLAQGKKLRLVIFGLALTRLWSLGRHAALLKKLCAQGWVESITLTGQGQLPERYAGQLRQLQTEIAPPALWQEKYDLEAADLSPILSAQDLGFVGNECELLTKSGSFAALSAHGVLTVATVKNPGLYLAQAGLREAVLLNDRKLTALLEQLSDPAVIAAKQRSLRQFYEKQLRWQAIVGGWQQQIQRLQPGDD</sequence>
<dbReference type="eggNOG" id="ENOG502Z8R5">
    <property type="taxonomic scope" value="Bacteria"/>
</dbReference>
<dbReference type="RefSeq" id="WP_023175023.1">
    <property type="nucleotide sequence ID" value="NC_022600.1"/>
</dbReference>
<keyword evidence="2" id="KW-1185">Reference proteome</keyword>
<dbReference type="HOGENOM" id="CLU_755862_0_0_3"/>
<proteinExistence type="predicted"/>
<name>U5QL51_GLOK1</name>
<dbReference type="KEGG" id="glj:GKIL_3476"/>
<dbReference type="EMBL" id="CP003587">
    <property type="protein sequence ID" value="AGY59722.1"/>
    <property type="molecule type" value="Genomic_DNA"/>
</dbReference>
<accession>U5QL51</accession>
<protein>
    <submittedName>
        <fullName evidence="1">Uncharacterized protein</fullName>
    </submittedName>
</protein>
<dbReference type="OrthoDB" id="8478474at2"/>
<organism evidence="1 2">
    <name type="scientific">Gloeobacter kilaueensis (strain ATCC BAA-2537 / CCAP 1431/1 / ULC 316 / JS1)</name>
    <dbReference type="NCBI Taxonomy" id="1183438"/>
    <lineage>
        <taxon>Bacteria</taxon>
        <taxon>Bacillati</taxon>
        <taxon>Cyanobacteriota</taxon>
        <taxon>Cyanophyceae</taxon>
        <taxon>Gloeobacterales</taxon>
        <taxon>Gloeobacteraceae</taxon>
        <taxon>Gloeobacter</taxon>
    </lineage>
</organism>
<gene>
    <name evidence="1" type="ORF">GKIL_3476</name>
</gene>
<dbReference type="STRING" id="1183438.GKIL_3476"/>
<evidence type="ECO:0000313" key="1">
    <source>
        <dbReference type="EMBL" id="AGY59722.1"/>
    </source>
</evidence>
<dbReference type="AlphaFoldDB" id="U5QL51"/>